<keyword evidence="2" id="KW-1185">Reference proteome</keyword>
<proteinExistence type="predicted"/>
<dbReference type="RefSeq" id="WP_258118462.1">
    <property type="nucleotide sequence ID" value="NZ_CP062229.1"/>
</dbReference>
<evidence type="ECO:0000313" key="1">
    <source>
        <dbReference type="EMBL" id="UVC14292.1"/>
    </source>
</evidence>
<dbReference type="Proteomes" id="UP001058098">
    <property type="component" value="Chromosome"/>
</dbReference>
<accession>A0ABY5QW51</accession>
<sequence>MAQSGFKTSYDLPKGGIIKSLVESAATIVAAIERRHQIAGRRRALKGLTVDELEDIGYPAADAVEPKPILEIKAGLMTTLMSMR</sequence>
<evidence type="ECO:0000313" key="2">
    <source>
        <dbReference type="Proteomes" id="UP001058098"/>
    </source>
</evidence>
<evidence type="ECO:0008006" key="3">
    <source>
        <dbReference type="Google" id="ProtNLM"/>
    </source>
</evidence>
<name>A0ABY5QW51_9HYPH</name>
<organism evidence="1 2">
    <name type="scientific">Mesorhizobium onobrychidis</name>
    <dbReference type="NCBI Taxonomy" id="2775404"/>
    <lineage>
        <taxon>Bacteria</taxon>
        <taxon>Pseudomonadati</taxon>
        <taxon>Pseudomonadota</taxon>
        <taxon>Alphaproteobacteria</taxon>
        <taxon>Hyphomicrobiales</taxon>
        <taxon>Phyllobacteriaceae</taxon>
        <taxon>Mesorhizobium</taxon>
    </lineage>
</organism>
<dbReference type="EMBL" id="CP062229">
    <property type="protein sequence ID" value="UVC14292.1"/>
    <property type="molecule type" value="Genomic_DNA"/>
</dbReference>
<protein>
    <recommendedName>
        <fullName evidence="3">DUF1127 domain-containing protein</fullName>
    </recommendedName>
</protein>
<gene>
    <name evidence="1" type="ORF">IHQ72_27110</name>
</gene>
<reference evidence="1" key="1">
    <citation type="submission" date="2020-09" db="EMBL/GenBank/DDBJ databases">
        <title>Rhizobia associated with sainfoin plants.</title>
        <authorList>
            <person name="Asharfi S."/>
            <person name="Kuzmanovic N."/>
            <person name="Bunk B."/>
            <person name="Sproeer C."/>
            <person name="Becker M."/>
            <person name="Thuenen T."/>
        </authorList>
    </citation>
    <scope>NUCLEOTIDE SEQUENCE</scope>
    <source>
        <strain evidence="1">OM4</strain>
    </source>
</reference>